<dbReference type="InterPro" id="IPR050583">
    <property type="entry name" value="Mycobacterial_A85_antigen"/>
</dbReference>
<dbReference type="InterPro" id="IPR029058">
    <property type="entry name" value="AB_hydrolase_fold"/>
</dbReference>
<evidence type="ECO:0000313" key="2">
    <source>
        <dbReference type="Proteomes" id="UP000076563"/>
    </source>
</evidence>
<sequence>MGVTPFAFFSGALFARKLCYVYLPPSYNESEDTRYPVVYLLHGLYGNETSWSVKGNAEQTIEKLMASGDLRESIVVMVSDGGYGHGTFYVNWFDGSGRFEDYFLYDLIPAIDREFRTIADTSHRALCGLSMGGYGSFVLALRNPHLFGSAASIAGALMSVSLMTEAFLRTDVCRMIGPVHGPYAQELDLHVLAARRVKEEVRPALHFNCGTADSLFPLNSTYQALLEQIGYPHEYMEFEGDHNWEYFGGHLPEALRFIERSFAGSAPKHTPAV</sequence>
<dbReference type="PANTHER" id="PTHR48098">
    <property type="entry name" value="ENTEROCHELIN ESTERASE-RELATED"/>
    <property type="match status" value="1"/>
</dbReference>
<reference evidence="2" key="1">
    <citation type="submission" date="2016-01" db="EMBL/GenBank/DDBJ databases">
        <title>Draft genome of Chromobacterium sp. F49.</title>
        <authorList>
            <person name="Hong K.W."/>
        </authorList>
    </citation>
    <scope>NUCLEOTIDE SEQUENCE [LARGE SCALE GENOMIC DNA]</scope>
    <source>
        <strain evidence="2">M63</strain>
    </source>
</reference>
<gene>
    <name evidence="1" type="ORF">AV654_13820</name>
</gene>
<accession>A0A163YQS3</accession>
<comment type="caution">
    <text evidence="1">The sequence shown here is derived from an EMBL/GenBank/DDBJ whole genome shotgun (WGS) entry which is preliminary data.</text>
</comment>
<dbReference type="STRING" id="1007103.GCA_000213315_05712"/>
<dbReference type="RefSeq" id="WP_063180557.1">
    <property type="nucleotide sequence ID" value="NZ_LQRA01000049.1"/>
</dbReference>
<dbReference type="GO" id="GO:0016747">
    <property type="term" value="F:acyltransferase activity, transferring groups other than amino-acyl groups"/>
    <property type="evidence" value="ECO:0007669"/>
    <property type="project" value="TreeGrafter"/>
</dbReference>
<protein>
    <submittedName>
        <fullName evidence="1">Esterase</fullName>
    </submittedName>
</protein>
<keyword evidence="2" id="KW-1185">Reference proteome</keyword>
<name>A0A163YQS3_9BACL</name>
<dbReference type="PANTHER" id="PTHR48098:SF1">
    <property type="entry name" value="DIACYLGLYCEROL ACYLTRANSFERASE_MYCOLYLTRANSFERASE AG85A"/>
    <property type="match status" value="1"/>
</dbReference>
<evidence type="ECO:0000313" key="1">
    <source>
        <dbReference type="EMBL" id="KZE80068.1"/>
    </source>
</evidence>
<dbReference type="OrthoDB" id="9777383at2"/>
<dbReference type="EMBL" id="LQRA01000049">
    <property type="protein sequence ID" value="KZE80068.1"/>
    <property type="molecule type" value="Genomic_DNA"/>
</dbReference>
<dbReference type="Pfam" id="PF00756">
    <property type="entry name" value="Esterase"/>
    <property type="match status" value="1"/>
</dbReference>
<dbReference type="eggNOG" id="COG0627">
    <property type="taxonomic scope" value="Bacteria"/>
</dbReference>
<dbReference type="SUPFAM" id="SSF53474">
    <property type="entry name" value="alpha/beta-Hydrolases"/>
    <property type="match status" value="1"/>
</dbReference>
<dbReference type="InterPro" id="IPR000801">
    <property type="entry name" value="Esterase-like"/>
</dbReference>
<organism evidence="1 2">
    <name type="scientific">Paenibacillus elgii</name>
    <dbReference type="NCBI Taxonomy" id="189691"/>
    <lineage>
        <taxon>Bacteria</taxon>
        <taxon>Bacillati</taxon>
        <taxon>Bacillota</taxon>
        <taxon>Bacilli</taxon>
        <taxon>Bacillales</taxon>
        <taxon>Paenibacillaceae</taxon>
        <taxon>Paenibacillus</taxon>
    </lineage>
</organism>
<dbReference type="Gene3D" id="3.40.50.1820">
    <property type="entry name" value="alpha/beta hydrolase"/>
    <property type="match status" value="1"/>
</dbReference>
<proteinExistence type="predicted"/>
<dbReference type="Proteomes" id="UP000076563">
    <property type="component" value="Unassembled WGS sequence"/>
</dbReference>
<dbReference type="AlphaFoldDB" id="A0A163YQS3"/>